<dbReference type="EMBL" id="JABAIA010000003">
    <property type="protein sequence ID" value="NLR67907.1"/>
    <property type="molecule type" value="Genomic_DNA"/>
</dbReference>
<dbReference type="SMART" id="SM00487">
    <property type="entry name" value="DEXDc"/>
    <property type="match status" value="1"/>
</dbReference>
<dbReference type="SMART" id="SM00490">
    <property type="entry name" value="HELICc"/>
    <property type="match status" value="1"/>
</dbReference>
<gene>
    <name evidence="5" type="ORF">HGH92_26620</name>
</gene>
<dbReference type="RefSeq" id="WP_168873848.1">
    <property type="nucleotide sequence ID" value="NZ_JABAIA010000003.1"/>
</dbReference>
<evidence type="ECO:0000259" key="3">
    <source>
        <dbReference type="PROSITE" id="PS51192"/>
    </source>
</evidence>
<accession>A0A847S4Z4</accession>
<dbReference type="Proteomes" id="UP000570474">
    <property type="component" value="Unassembled WGS sequence"/>
</dbReference>
<reference evidence="5 6" key="1">
    <citation type="submission" date="2020-04" db="EMBL/GenBank/DDBJ databases">
        <authorList>
            <person name="Yin C."/>
        </authorList>
    </citation>
    <scope>NUCLEOTIDE SEQUENCE [LARGE SCALE GENOMIC DNA]</scope>
    <source>
        <strain evidence="5 6">Ae27</strain>
    </source>
</reference>
<dbReference type="Gene3D" id="3.40.50.300">
    <property type="entry name" value="P-loop containing nucleotide triphosphate hydrolases"/>
    <property type="match status" value="2"/>
</dbReference>
<dbReference type="Gene3D" id="3.40.50.150">
    <property type="entry name" value="Vaccinia Virus protein VP39"/>
    <property type="match status" value="1"/>
</dbReference>
<name>A0A847S4Z4_9BACT</name>
<proteinExistence type="predicted"/>
<dbReference type="PANTHER" id="PTHR41313">
    <property type="entry name" value="ADENINE-SPECIFIC METHYLTRANSFERASE"/>
    <property type="match status" value="1"/>
</dbReference>
<feature type="domain" description="Helicase ATP-binding" evidence="3">
    <location>
        <begin position="980"/>
        <end position="1235"/>
    </location>
</feature>
<keyword evidence="1" id="KW-0175">Coiled coil</keyword>
<dbReference type="PANTHER" id="PTHR41313:SF1">
    <property type="entry name" value="DNA METHYLASE ADENINE-SPECIFIC DOMAIN-CONTAINING PROTEIN"/>
    <property type="match status" value="1"/>
</dbReference>
<comment type="caution">
    <text evidence="5">The sequence shown here is derived from an EMBL/GenBank/DDBJ whole genome shotgun (WGS) entry which is preliminary data.</text>
</comment>
<keyword evidence="5" id="KW-0489">Methyltransferase</keyword>
<dbReference type="SUPFAM" id="SSF52540">
    <property type="entry name" value="P-loop containing nucleoside triphosphate hydrolases"/>
    <property type="match status" value="2"/>
</dbReference>
<organism evidence="5 6">
    <name type="scientific">Chitinophaga varians</name>
    <dbReference type="NCBI Taxonomy" id="2202339"/>
    <lineage>
        <taxon>Bacteria</taxon>
        <taxon>Pseudomonadati</taxon>
        <taxon>Bacteroidota</taxon>
        <taxon>Chitinophagia</taxon>
        <taxon>Chitinophagales</taxon>
        <taxon>Chitinophagaceae</taxon>
        <taxon>Chitinophaga</taxon>
    </lineage>
</organism>
<dbReference type="PROSITE" id="PS51192">
    <property type="entry name" value="HELICASE_ATP_BIND_1"/>
    <property type="match status" value="1"/>
</dbReference>
<feature type="domain" description="Helicase C-terminal" evidence="4">
    <location>
        <begin position="1386"/>
        <end position="1564"/>
    </location>
</feature>
<dbReference type="Pfam" id="PF00271">
    <property type="entry name" value="Helicase_C"/>
    <property type="match status" value="1"/>
</dbReference>
<dbReference type="GO" id="GO:0032259">
    <property type="term" value="P:methylation"/>
    <property type="evidence" value="ECO:0007669"/>
    <property type="project" value="UniProtKB-KW"/>
</dbReference>
<dbReference type="SUPFAM" id="SSF53335">
    <property type="entry name" value="S-adenosyl-L-methionine-dependent methyltransferases"/>
    <property type="match status" value="1"/>
</dbReference>
<evidence type="ECO:0000259" key="4">
    <source>
        <dbReference type="PROSITE" id="PS51194"/>
    </source>
</evidence>
<evidence type="ECO:0000256" key="1">
    <source>
        <dbReference type="SAM" id="Coils"/>
    </source>
</evidence>
<dbReference type="InterPro" id="IPR027417">
    <property type="entry name" value="P-loop_NTPase"/>
</dbReference>
<dbReference type="InterPro" id="IPR029063">
    <property type="entry name" value="SAM-dependent_MTases_sf"/>
</dbReference>
<dbReference type="InterPro" id="IPR001650">
    <property type="entry name" value="Helicase_C-like"/>
</dbReference>
<keyword evidence="5" id="KW-0808">Transferase</keyword>
<feature type="compositionally biased region" description="Polar residues" evidence="2">
    <location>
        <begin position="1812"/>
        <end position="1833"/>
    </location>
</feature>
<protein>
    <submittedName>
        <fullName evidence="5">DNA methylase</fullName>
    </submittedName>
</protein>
<sequence>MNLVFETVVIMGYSAVEKFQDNIAAIKIALRFDGNSALSHSDISQLKKYSGFGGLKAVLYEPGTEDSWRQQDASDADMKLRELVNELHELLKSELSFSDYRLAIGSIKNNILTAFYTPDIVPKVLFNVLRENRIFPQKLYEPSAGAGIFIQEFLSQLSQAEVNGDKGVTIVAIEKDIVTAMILKAILSESPVKCDVINSPFESTGSSHSQSSDLVVSNIPFGDIKVFDPLIDNRDLTSHIHNYFFAKGLDKLGEGGILAFITTSAFLNTPGNRPARDYLFNCSDLISVVALPDNLMKDTGNTEAGSHLIITRKNSAKKQLSEAEQELIETVIRNAPAGDYHFNSYVNKHLSDIALGEISEGTNQYGKPMLNIWYSGTIDTIGAPLEDRLSLDFKARFDQSILKVENISETKEGRKFDFLKVPEASDEEPAKAIQGGLFSTNLAGSANRAFDYISLSDTKFISKETAEVVSIIRTTENPNHESFVLIRARKEGARKWKHRIFSNVKQIAVPTAWLETPELISAVKEFSAQLKDYGYDYIYEGDLTLESTFQLKNDAPEPIHRLKSFYENGTLVHFQGRFGVLSNVDKENDQAVFTALQFNDKDSKFLERYIEMRDCYFDLVSKEMVLKIEQGAIREALNERYDDFTGTYGKLNSSGNRNLILKDGAHGLTVLSALERKDGENLLRGDILTGSLVKRKETYLTDDPHEAMAISLNERGSVDLPYIATMLQQDESTTIELLGSSICLNAETRSWEPSDRYLSGNVVEKLEKAEDALAESPEDIFLQHSCAALRQALPDPIPFDLLDFNLGERWIPVRLYGEFVSQVLGTNCEVNFLRSVDVFKVKINGSRSKADIEFTVKTKDRRNSSPEVIFENALENTSPYYTYSIETPTGVIRLPDNEAIQSAHQKIEGIRSLFSEWLAQLPETRKLELQDLYNRTFNCYKLRTYSGDHLKFPGLDRQRLGLGLNEQGVPDLYKSQRDAIWRIIQNRGAIIDHEVGLGKTLLLICAAKEMKRLQIINKPMILALKANVGQIVETFRRAYPTARILAPAKEDFTPSRRKQLFHTIKNNNWDAVIITHDQFSKIPQSLEIQSQIIGEELDNLQKDLDTLGKLGAKVTKEMRKGLEKRKANLTAKLSEITNNIEGKKDQGVSFSDMGVDHIFVDEAHKFKNLTFTTRHNRVAGLGNMEGSQKALNMLFAVRTLQERFNSDLCVTFLSGTPISNSLTEMYLLFKYLRPKELLRQQIGNFDAWAAVYAKKSTDFEFSVTNEIIAKERFRHFIKVPELAVFYSEITDYKTAKNIVLDRPEMEEELINISPTADQISFMDKLIQFAKSGDATLIGRAPLTKEEDKGRMLIATNYAKKMAADMRLVSEHYEDDPGNKVNVCARKVNEWYQKSAEHKGVQIVFSDLGTPKPNEFNLYDALKEKLTRDFNIPASHITFVHDWTDATKKEYIKKLNRGDIRIILGSTDKAGTGLNIQRNVVAMHHLDIPWKPSELEQRNGRGVRAGNWVAKTYYGNKVKSYIYAVERTLDNYKFSLLKNKQLFISQMKNSSLHVRTIDEGAMDEQNGMNFSEYVAILSGDTSLLELSKIEKKIAALEGKKSAYLRDLSRAKSDYEQEKYNLVHAEPMLGVLVGDEQLYKSRLQFDKDGTKINSISLNDFHDPNPESIGNYLIDLRNNIGLTKEERAQGLIVKKIGVLYGFDLFQRTEIKETDSGTMSQTIFYAMSPYSEIKYMQSNGNINIDNPKLAARYFLNAIDRVTSLKEQQEKKISSIKNSLGLLDSVIQKKFDKDTELVQLKTEHADLQKKVSEKLKATNSPSQGQVSSSDVQISSNDPPEQLPTRSKGGHIPRVVDDSSASVKRRI</sequence>
<dbReference type="GO" id="GO:0008168">
    <property type="term" value="F:methyltransferase activity"/>
    <property type="evidence" value="ECO:0007669"/>
    <property type="project" value="UniProtKB-KW"/>
</dbReference>
<keyword evidence="6" id="KW-1185">Reference proteome</keyword>
<evidence type="ECO:0000313" key="6">
    <source>
        <dbReference type="Proteomes" id="UP000570474"/>
    </source>
</evidence>
<dbReference type="PROSITE" id="PS51194">
    <property type="entry name" value="HELICASE_CTER"/>
    <property type="match status" value="1"/>
</dbReference>
<evidence type="ECO:0000256" key="2">
    <source>
        <dbReference type="SAM" id="MobiDB-lite"/>
    </source>
</evidence>
<dbReference type="InterPro" id="IPR052933">
    <property type="entry name" value="DNA_Protect_Modify"/>
</dbReference>
<feature type="coiled-coil region" evidence="1">
    <location>
        <begin position="1112"/>
        <end position="1146"/>
    </location>
</feature>
<feature type="region of interest" description="Disordered" evidence="2">
    <location>
        <begin position="1809"/>
        <end position="1861"/>
    </location>
</feature>
<dbReference type="PRINTS" id="PR00507">
    <property type="entry name" value="N12N6MTFRASE"/>
</dbReference>
<evidence type="ECO:0000313" key="5">
    <source>
        <dbReference type="EMBL" id="NLR67907.1"/>
    </source>
</evidence>
<dbReference type="InterPro" id="IPR014001">
    <property type="entry name" value="Helicase_ATP-bd"/>
</dbReference>